<dbReference type="PROSITE" id="PS50302">
    <property type="entry name" value="PUM"/>
    <property type="match status" value="6"/>
</dbReference>
<feature type="compositionally biased region" description="Polar residues" evidence="3">
    <location>
        <begin position="454"/>
        <end position="467"/>
    </location>
</feature>
<reference evidence="5 6" key="1">
    <citation type="submission" date="2014-03" db="EMBL/GenBank/DDBJ databases">
        <authorList>
            <person name="Sibley D."/>
            <person name="Venepally P."/>
            <person name="Karamycheva S."/>
            <person name="Hadjithomas M."/>
            <person name="Khan A."/>
            <person name="Brunk B."/>
            <person name="Roos D."/>
            <person name="Caler E."/>
            <person name="Lorenzi H."/>
        </authorList>
    </citation>
    <scope>NUCLEOTIDE SEQUENCE [LARGE SCALE GENOMIC DNA]</scope>
    <source>
        <strain evidence="6">p89</strain>
    </source>
</reference>
<evidence type="ECO:0000313" key="5">
    <source>
        <dbReference type="EMBL" id="KFG39923.1"/>
    </source>
</evidence>
<feature type="compositionally biased region" description="Low complexity" evidence="3">
    <location>
        <begin position="432"/>
        <end position="453"/>
    </location>
</feature>
<feature type="repeat" description="Pumilio" evidence="2">
    <location>
        <begin position="1424"/>
        <end position="1463"/>
    </location>
</feature>
<feature type="repeat" description="Pumilio" evidence="2">
    <location>
        <begin position="1203"/>
        <end position="1238"/>
    </location>
</feature>
<feature type="compositionally biased region" description="Polar residues" evidence="3">
    <location>
        <begin position="505"/>
        <end position="514"/>
    </location>
</feature>
<feature type="region of interest" description="Disordered" evidence="3">
    <location>
        <begin position="1054"/>
        <end position="1127"/>
    </location>
</feature>
<feature type="region of interest" description="Disordered" evidence="3">
    <location>
        <begin position="1533"/>
        <end position="1578"/>
    </location>
</feature>
<dbReference type="GO" id="GO:0005737">
    <property type="term" value="C:cytoplasm"/>
    <property type="evidence" value="ECO:0007669"/>
    <property type="project" value="TreeGrafter"/>
</dbReference>
<feature type="region of interest" description="Disordered" evidence="3">
    <location>
        <begin position="619"/>
        <end position="638"/>
    </location>
</feature>
<dbReference type="InterPro" id="IPR033133">
    <property type="entry name" value="PUM-HD"/>
</dbReference>
<feature type="region of interest" description="Disordered" evidence="3">
    <location>
        <begin position="1646"/>
        <end position="1676"/>
    </location>
</feature>
<feature type="repeat" description="Pumilio" evidence="2">
    <location>
        <begin position="1388"/>
        <end position="1423"/>
    </location>
</feature>
<gene>
    <name evidence="5" type="ORF">TGP89_260600</name>
</gene>
<dbReference type="PANTHER" id="PTHR12537">
    <property type="entry name" value="RNA BINDING PROTEIN PUMILIO-RELATED"/>
    <property type="match status" value="1"/>
</dbReference>
<feature type="repeat" description="Pumilio" evidence="2">
    <location>
        <begin position="1316"/>
        <end position="1351"/>
    </location>
</feature>
<accession>A0A086K6A5</accession>
<dbReference type="VEuPathDB" id="ToxoDB:TGP89_260600"/>
<feature type="compositionally biased region" description="Low complexity" evidence="3">
    <location>
        <begin position="479"/>
        <end position="489"/>
    </location>
</feature>
<evidence type="ECO:0000256" key="1">
    <source>
        <dbReference type="ARBA" id="ARBA00022737"/>
    </source>
</evidence>
<dbReference type="InterPro" id="IPR033712">
    <property type="entry name" value="Pumilio_RNA-bd"/>
</dbReference>
<dbReference type="OrthoDB" id="668540at2759"/>
<dbReference type="Pfam" id="PF22493">
    <property type="entry name" value="PUF_NOP9"/>
    <property type="match status" value="1"/>
</dbReference>
<feature type="compositionally biased region" description="Basic and acidic residues" evidence="3">
    <location>
        <begin position="1646"/>
        <end position="1665"/>
    </location>
</feature>
<feature type="compositionally biased region" description="Basic and acidic residues" evidence="3">
    <location>
        <begin position="1551"/>
        <end position="1561"/>
    </location>
</feature>
<dbReference type="Pfam" id="PF00806">
    <property type="entry name" value="PUF"/>
    <property type="match status" value="5"/>
</dbReference>
<feature type="region of interest" description="Disordered" evidence="3">
    <location>
        <begin position="426"/>
        <end position="601"/>
    </location>
</feature>
<organism evidence="5 6">
    <name type="scientific">Toxoplasma gondii p89</name>
    <dbReference type="NCBI Taxonomy" id="943119"/>
    <lineage>
        <taxon>Eukaryota</taxon>
        <taxon>Sar</taxon>
        <taxon>Alveolata</taxon>
        <taxon>Apicomplexa</taxon>
        <taxon>Conoidasida</taxon>
        <taxon>Coccidia</taxon>
        <taxon>Eucoccidiorida</taxon>
        <taxon>Eimeriorina</taxon>
        <taxon>Sarcocystidae</taxon>
        <taxon>Toxoplasma</taxon>
    </lineage>
</organism>
<dbReference type="PANTHER" id="PTHR12537:SF13">
    <property type="entry name" value="PUMILIO HOMOLOGY DOMAIN FAMILY MEMBER 4"/>
    <property type="match status" value="1"/>
</dbReference>
<dbReference type="InterPro" id="IPR016024">
    <property type="entry name" value="ARM-type_fold"/>
</dbReference>
<keyword evidence="1" id="KW-0677">Repeat</keyword>
<dbReference type="Gene3D" id="1.25.10.10">
    <property type="entry name" value="Leucine-rich Repeat Variant"/>
    <property type="match status" value="1"/>
</dbReference>
<dbReference type="GO" id="GO:0010608">
    <property type="term" value="P:post-transcriptional regulation of gene expression"/>
    <property type="evidence" value="ECO:0007669"/>
    <property type="project" value="TreeGrafter"/>
</dbReference>
<proteinExistence type="predicted"/>
<comment type="caution">
    <text evidence="5">The sequence shown here is derived from an EMBL/GenBank/DDBJ whole genome shotgun (WGS) entry which is preliminary data.</text>
</comment>
<dbReference type="PROSITE" id="PS50303">
    <property type="entry name" value="PUM_HD"/>
    <property type="match status" value="1"/>
</dbReference>
<feature type="compositionally biased region" description="Polar residues" evidence="3">
    <location>
        <begin position="1533"/>
        <end position="1545"/>
    </location>
</feature>
<dbReference type="SMART" id="SM00025">
    <property type="entry name" value="Pumilio"/>
    <property type="match status" value="8"/>
</dbReference>
<dbReference type="InterPro" id="IPR001313">
    <property type="entry name" value="Pumilio_RNA-bd_rpt"/>
</dbReference>
<sequence>MPFVLCHRREVLSDPAERSRYSVHEAVREVNVHTRSTPARLEEFLKEMLTCFTSLSPRQPPSEAVRSPYLPRVGATMSLGNLEACSPAAGCREGRKVNFCSAASGPGNEGNAVTSPSAFPSSTMASPVLTAVSSVTTPPCQGLVSGGLDISPVCGSGGLSSSATEKRTSFFQPFDGEIPRPTSAPPHLEKSSSTLFAFPPSGSTPNRLIDIRCDELYQEFYRNLSQTNPKLPKPLEEDQSFLDLASQKKDRRRSTRAAGYYNGPNREIRGGTSSAANDGISCCPSLSSSFSATSRGNVGAGVTQDEEEGTASRHLPSAAAVNAAALALVDELQHCQDTANLVSTRALSLAVLAAAGGVPGTSGPVVDGAARGGGKAAEETEQSPANLSAAAAAALLQDAHAAWKESGGNAALLPMVQKWTEAILNRCPDAQNGGPSPTSTTTGVSGSNTTSSSHHYQQRSSITTSFCSDGPSGDGSVGASSLRSSQRNRSPPPASSPNSMVFSFPISTNISPSSRGRAGDNVSMDSRSCHLEVDDNGSGRRSRSVSHDRSSRNRPSGFPCEDESLRLPKHASLSASGTPLASVDDVSPVGAHPGASPSSSGLVMDGGFTGFLASPGVSSASESIPASGGQSVSGALGSQGQGRAALTATQQQEQHFLQAVSALRGSPASQAAFLADADPVILAAAASGGLSGVLHPALSVGGHLPANPAAAVALLSAMAGAAGTSSPDGPLGLQHVSSPAMGPLGLDSGFAHAANSSTAGGGANVGAGSLPHSGASGDANAAAMMHALNLAVLGQAFNHRSREAQGDENNDAEAGQAAIPVQTPGAVTAAAAQEAAGNVQLLSSVLYPLLNAQAPASLGMLGGATGPVSSHSAPPGMVLGAARDPRGSMPCMVGTASSLGGHDLYFGGLQHQRGPLGVGDQNLPPAAAALLATATRLSHGTPPGLGLSPAVAPLPVPQGVDVHANFLHQQRAASAAAHQTAAGAGMHASGWAAVGGTSSSTGTTPAGANANSRQMCLLSAQGLESTGTDAHFRAQANLPFGNYYQTVERDVKQTRASGFPQGSDVKSNSGRSRTGRLDARGKNGGQAQQRFLGGFQGDSLDGRSKASSTGATANGKIGAGGRKGDSKEDVVGRLAGVEGLATVTGCGPNGPGTLTVAAAEDLVFGNKYKGNIEMIARDQIGCRMLQRKLSEASPEEVEAIRLEVLECVVVLLVDPFGNYLVQKVVEECEEPQLLQLVRKIRPRLVDICLSPHGTRAVQKLIEVCAGLPAGSAATNELLAALRPSVVLLAKDVNANHVVQKILSSFPASRCDFVFAQVKKNCVEISTERHGCCVMQRCIDAAPPRAKSEILQEIAANALELMQDAFGNYVVQCVLDLQIEGFNGAVAGAIRGHIRELSMQKFSSNVVEKCLVLGTPEQRNLIVDELLAEGDGLKDLLLDSYANYVIQRALTVSSPAAQQQLLLAIQPCLSQLRQTQPGSRVAHKLVKKFPNILAPASATCVAGGDSISGFSDEASKKALRGQAKAAAALKGVTGTNGVSQRAGTGSRSKKKEKADKSCERKGSTPATTKSRRRREETAQFHSRLVTENEAVEVVEKREALDISKELQSVMTSVARRNVMEVTKACPITSLSVGTAVHAQSCQRMSLEGKGRSAAGKLKEDHSRETDTSPAMIAVDGM</sequence>
<evidence type="ECO:0000256" key="2">
    <source>
        <dbReference type="PROSITE-ProRule" id="PRU00317"/>
    </source>
</evidence>
<feature type="region of interest" description="Disordered" evidence="3">
    <location>
        <begin position="176"/>
        <end position="199"/>
    </location>
</feature>
<evidence type="ECO:0000313" key="6">
    <source>
        <dbReference type="Proteomes" id="UP000028828"/>
    </source>
</evidence>
<dbReference type="Proteomes" id="UP000028828">
    <property type="component" value="Unassembled WGS sequence"/>
</dbReference>
<evidence type="ECO:0000259" key="4">
    <source>
        <dbReference type="PROSITE" id="PS50303"/>
    </source>
</evidence>
<dbReference type="CDD" id="cd07920">
    <property type="entry name" value="Pumilio"/>
    <property type="match status" value="1"/>
</dbReference>
<protein>
    <submittedName>
        <fullName evidence="5">Pumilio-family RNA binding repeat-containing protein</fullName>
    </submittedName>
</protein>
<name>A0A086K6A5_TOXGO</name>
<dbReference type="FunFam" id="1.25.10.10:FF:000237">
    <property type="entry name" value="Pumilio homolog 9"/>
    <property type="match status" value="1"/>
</dbReference>
<feature type="compositionally biased region" description="Low complexity" evidence="3">
    <location>
        <begin position="587"/>
        <end position="601"/>
    </location>
</feature>
<feature type="repeat" description="Pumilio" evidence="2">
    <location>
        <begin position="1167"/>
        <end position="1202"/>
    </location>
</feature>
<feature type="repeat" description="Pumilio" evidence="2">
    <location>
        <begin position="1352"/>
        <end position="1387"/>
    </location>
</feature>
<feature type="domain" description="PUM-HD" evidence="4">
    <location>
        <begin position="1145"/>
        <end position="1488"/>
    </location>
</feature>
<dbReference type="GO" id="GO:0003729">
    <property type="term" value="F:mRNA binding"/>
    <property type="evidence" value="ECO:0007669"/>
    <property type="project" value="TreeGrafter"/>
</dbReference>
<feature type="region of interest" description="Disordered" evidence="3">
    <location>
        <begin position="244"/>
        <end position="273"/>
    </location>
</feature>
<dbReference type="InterPro" id="IPR011989">
    <property type="entry name" value="ARM-like"/>
</dbReference>
<dbReference type="SUPFAM" id="SSF48371">
    <property type="entry name" value="ARM repeat"/>
    <property type="match status" value="1"/>
</dbReference>
<evidence type="ECO:0000256" key="3">
    <source>
        <dbReference type="SAM" id="MobiDB-lite"/>
    </source>
</evidence>
<dbReference type="EMBL" id="AEYI02001232">
    <property type="protein sequence ID" value="KFG39923.1"/>
    <property type="molecule type" value="Genomic_DNA"/>
</dbReference>